<comment type="caution">
    <text evidence="2">The sequence shown here is derived from an EMBL/GenBank/DDBJ whole genome shotgun (WGS) entry which is preliminary data.</text>
</comment>
<reference evidence="2 3" key="1">
    <citation type="submission" date="2019-12" db="EMBL/GenBank/DDBJ databases">
        <title>Genomic-based taxomic classification of the family Erythrobacteraceae.</title>
        <authorList>
            <person name="Xu L."/>
        </authorList>
    </citation>
    <scope>NUCLEOTIDE SEQUENCE [LARGE SCALE GENOMIC DNA]</scope>
    <source>
        <strain evidence="2 3">LMG 29518</strain>
    </source>
</reference>
<evidence type="ECO:0000313" key="3">
    <source>
        <dbReference type="Proteomes" id="UP000438476"/>
    </source>
</evidence>
<feature type="chain" id="PRO_5026284946" description="SH3b domain-containing protein" evidence="1">
    <location>
        <begin position="21"/>
        <end position="154"/>
    </location>
</feature>
<dbReference type="RefSeq" id="WP_160736464.1">
    <property type="nucleotide sequence ID" value="NZ_WTYT01000004.1"/>
</dbReference>
<dbReference type="Gene3D" id="2.30.30.40">
    <property type="entry name" value="SH3 Domains"/>
    <property type="match status" value="1"/>
</dbReference>
<dbReference type="Proteomes" id="UP000438476">
    <property type="component" value="Unassembled WGS sequence"/>
</dbReference>
<evidence type="ECO:0008006" key="4">
    <source>
        <dbReference type="Google" id="ProtNLM"/>
    </source>
</evidence>
<dbReference type="AlphaFoldDB" id="A0A6I4T6F9"/>
<dbReference type="OrthoDB" id="9810773at2"/>
<protein>
    <recommendedName>
        <fullName evidence="4">SH3b domain-containing protein</fullName>
    </recommendedName>
</protein>
<proteinExistence type="predicted"/>
<dbReference type="EMBL" id="WTYT01000004">
    <property type="protein sequence ID" value="MXO66009.1"/>
    <property type="molecule type" value="Genomic_DNA"/>
</dbReference>
<keyword evidence="1" id="KW-0732">Signal</keyword>
<evidence type="ECO:0000313" key="2">
    <source>
        <dbReference type="EMBL" id="MXO66009.1"/>
    </source>
</evidence>
<evidence type="ECO:0000256" key="1">
    <source>
        <dbReference type="SAM" id="SignalP"/>
    </source>
</evidence>
<keyword evidence="3" id="KW-1185">Reference proteome</keyword>
<dbReference type="InterPro" id="IPR010466">
    <property type="entry name" value="DUF1058"/>
</dbReference>
<sequence>MRICLALLVLLCLPIRAAHAQDREVPYWASLRADKVNMRVGPSPSYRIEWVYHRKDLPIKVVRLKGGWRLVQDQDGAQGWIVARLLNPRRSAVVIGEGEAAMRAEGSAGAPLKWQLEPGVVGILGQCRGGWCELNVAGHRGWVQSARLWGAGQP</sequence>
<gene>
    <name evidence="2" type="ORF">GRI91_09610</name>
</gene>
<name>A0A6I4T6F9_9SPHN</name>
<organism evidence="2 3">
    <name type="scientific">Altericroceibacterium endophyticum</name>
    <dbReference type="NCBI Taxonomy" id="1808508"/>
    <lineage>
        <taxon>Bacteria</taxon>
        <taxon>Pseudomonadati</taxon>
        <taxon>Pseudomonadota</taxon>
        <taxon>Alphaproteobacteria</taxon>
        <taxon>Sphingomonadales</taxon>
        <taxon>Erythrobacteraceae</taxon>
        <taxon>Altericroceibacterium</taxon>
    </lineage>
</organism>
<dbReference type="Pfam" id="PF06347">
    <property type="entry name" value="SH3_4"/>
    <property type="match status" value="2"/>
</dbReference>
<feature type="signal peptide" evidence="1">
    <location>
        <begin position="1"/>
        <end position="20"/>
    </location>
</feature>
<accession>A0A6I4T6F9</accession>